<dbReference type="EC" id="3.4.16.-" evidence="7"/>
<evidence type="ECO:0000313" key="8">
    <source>
        <dbReference type="EMBL" id="KZT58101.1"/>
    </source>
</evidence>
<dbReference type="AlphaFoldDB" id="A0A165GI68"/>
<evidence type="ECO:0000256" key="5">
    <source>
        <dbReference type="ARBA" id="ARBA00022801"/>
    </source>
</evidence>
<dbReference type="SUPFAM" id="SSF53474">
    <property type="entry name" value="alpha/beta-Hydrolases"/>
    <property type="match status" value="1"/>
</dbReference>
<dbReference type="FunFam" id="3.40.50.1820:FF:000226">
    <property type="entry name" value="Carboxypeptidase"/>
    <property type="match status" value="1"/>
</dbReference>
<evidence type="ECO:0000313" key="9">
    <source>
        <dbReference type="Proteomes" id="UP000076842"/>
    </source>
</evidence>
<comment type="similarity">
    <text evidence="1 7">Belongs to the peptidase S10 family.</text>
</comment>
<dbReference type="GO" id="GO:0006508">
    <property type="term" value="P:proteolysis"/>
    <property type="evidence" value="ECO:0007669"/>
    <property type="project" value="UniProtKB-KW"/>
</dbReference>
<evidence type="ECO:0000256" key="2">
    <source>
        <dbReference type="ARBA" id="ARBA00022645"/>
    </source>
</evidence>
<evidence type="ECO:0000256" key="6">
    <source>
        <dbReference type="ARBA" id="ARBA00023180"/>
    </source>
</evidence>
<evidence type="ECO:0000256" key="3">
    <source>
        <dbReference type="ARBA" id="ARBA00022670"/>
    </source>
</evidence>
<dbReference type="Gene3D" id="3.40.50.1820">
    <property type="entry name" value="alpha/beta hydrolase"/>
    <property type="match status" value="1"/>
</dbReference>
<dbReference type="PROSITE" id="PS00131">
    <property type="entry name" value="CARBOXYPEPT_SER_SER"/>
    <property type="match status" value="1"/>
</dbReference>
<dbReference type="InterPro" id="IPR001563">
    <property type="entry name" value="Peptidase_S10"/>
</dbReference>
<organism evidence="8 9">
    <name type="scientific">Calocera cornea HHB12733</name>
    <dbReference type="NCBI Taxonomy" id="1353952"/>
    <lineage>
        <taxon>Eukaryota</taxon>
        <taxon>Fungi</taxon>
        <taxon>Dikarya</taxon>
        <taxon>Basidiomycota</taxon>
        <taxon>Agaricomycotina</taxon>
        <taxon>Dacrymycetes</taxon>
        <taxon>Dacrymycetales</taxon>
        <taxon>Dacrymycetaceae</taxon>
        <taxon>Calocera</taxon>
    </lineage>
</organism>
<keyword evidence="9" id="KW-1185">Reference proteome</keyword>
<dbReference type="Pfam" id="PF00450">
    <property type="entry name" value="Peptidase_S10"/>
    <property type="match status" value="1"/>
</dbReference>
<protein>
    <recommendedName>
        <fullName evidence="7">Carboxypeptidase</fullName>
        <ecNumber evidence="7">3.4.16.-</ecNumber>
    </recommendedName>
</protein>
<keyword evidence="3 7" id="KW-0645">Protease</keyword>
<accession>A0A165GI68</accession>
<dbReference type="InterPro" id="IPR029058">
    <property type="entry name" value="AB_hydrolase_fold"/>
</dbReference>
<dbReference type="GO" id="GO:0000324">
    <property type="term" value="C:fungal-type vacuole"/>
    <property type="evidence" value="ECO:0007669"/>
    <property type="project" value="TreeGrafter"/>
</dbReference>
<keyword evidence="5 7" id="KW-0378">Hydrolase</keyword>
<dbReference type="InterPro" id="IPR033124">
    <property type="entry name" value="Ser_caboxypep_his_AS"/>
</dbReference>
<dbReference type="EMBL" id="KV423955">
    <property type="protein sequence ID" value="KZT58101.1"/>
    <property type="molecule type" value="Genomic_DNA"/>
</dbReference>
<dbReference type="OrthoDB" id="443318at2759"/>
<feature type="signal peptide" evidence="7">
    <location>
        <begin position="1"/>
        <end position="20"/>
    </location>
</feature>
<dbReference type="InterPro" id="IPR018202">
    <property type="entry name" value="Ser_caboxypep_ser_AS"/>
</dbReference>
<proteinExistence type="inferred from homology"/>
<name>A0A165GI68_9BASI</name>
<keyword evidence="6" id="KW-0325">Glycoprotein</keyword>
<keyword evidence="4 7" id="KW-0732">Signal</keyword>
<dbReference type="GO" id="GO:0004185">
    <property type="term" value="F:serine-type carboxypeptidase activity"/>
    <property type="evidence" value="ECO:0007669"/>
    <property type="project" value="UniProtKB-UniRule"/>
</dbReference>
<gene>
    <name evidence="8" type="ORF">CALCODRAFT_495362</name>
</gene>
<dbReference type="Gene3D" id="1.10.287.410">
    <property type="match status" value="1"/>
</dbReference>
<dbReference type="InParanoid" id="A0A165GI68"/>
<evidence type="ECO:0000256" key="4">
    <source>
        <dbReference type="ARBA" id="ARBA00022729"/>
    </source>
</evidence>
<feature type="chain" id="PRO_5007748388" description="Carboxypeptidase" evidence="7">
    <location>
        <begin position="21"/>
        <end position="491"/>
    </location>
</feature>
<dbReference type="Proteomes" id="UP000076842">
    <property type="component" value="Unassembled WGS sequence"/>
</dbReference>
<evidence type="ECO:0000256" key="7">
    <source>
        <dbReference type="RuleBase" id="RU361156"/>
    </source>
</evidence>
<dbReference type="PANTHER" id="PTHR11802">
    <property type="entry name" value="SERINE PROTEASE FAMILY S10 SERINE CARBOXYPEPTIDASE"/>
    <property type="match status" value="1"/>
</dbReference>
<evidence type="ECO:0000256" key="1">
    <source>
        <dbReference type="ARBA" id="ARBA00009431"/>
    </source>
</evidence>
<keyword evidence="2 7" id="KW-0121">Carboxypeptidase</keyword>
<reference evidence="8 9" key="1">
    <citation type="journal article" date="2016" name="Mol. Biol. Evol.">
        <title>Comparative Genomics of Early-Diverging Mushroom-Forming Fungi Provides Insights into the Origins of Lignocellulose Decay Capabilities.</title>
        <authorList>
            <person name="Nagy L.G."/>
            <person name="Riley R."/>
            <person name="Tritt A."/>
            <person name="Adam C."/>
            <person name="Daum C."/>
            <person name="Floudas D."/>
            <person name="Sun H."/>
            <person name="Yadav J.S."/>
            <person name="Pangilinan J."/>
            <person name="Larsson K.H."/>
            <person name="Matsuura K."/>
            <person name="Barry K."/>
            <person name="Labutti K."/>
            <person name="Kuo R."/>
            <person name="Ohm R.A."/>
            <person name="Bhattacharya S.S."/>
            <person name="Shirouzu T."/>
            <person name="Yoshinaga Y."/>
            <person name="Martin F.M."/>
            <person name="Grigoriev I.V."/>
            <person name="Hibbett D.S."/>
        </authorList>
    </citation>
    <scope>NUCLEOTIDE SEQUENCE [LARGE SCALE GENOMIC DNA]</scope>
    <source>
        <strain evidence="8 9">HHB12733</strain>
    </source>
</reference>
<dbReference type="PROSITE" id="PS00560">
    <property type="entry name" value="CARBOXYPEPT_SER_HIS"/>
    <property type="match status" value="1"/>
</dbReference>
<dbReference type="PRINTS" id="PR00724">
    <property type="entry name" value="CRBOXYPTASEC"/>
</dbReference>
<dbReference type="PANTHER" id="PTHR11802:SF113">
    <property type="entry name" value="SERINE CARBOXYPEPTIDASE CTSA-4.1"/>
    <property type="match status" value="1"/>
</dbReference>
<sequence length="491" mass="54557">MRFSILTSLAALLPLAGAAATFPSSSHQAVFENDRRLSELSSHEFTTLSMPNYPAHSVRIKRTEGFCDTTVKAYTGYIDVDYGAKHLWFYFFESRSDPDKDDVIMWINGGPGCSSATGLFMELGPCLINPEGTGENRTKYNPYGWNEAANIFFLDQPVGVGYSYADFGETVSTTEDAAKNVQAFIVIFFETFKQFQGRAFHMAGESYGGRYLPIFASEVFDGNMRAEAEGFTPVNLKSVMIGNGVTDGPTLLTSFYDMQCTTASMKPFQPIGLCTKMRQAVDRCDEWVTQDCFHRQDAISCQAAITYCRAQLHAPIIDAGRNPYDISKMCEGTIADSLCYPVTKKIAEYLSDPATKSLIGSAEFSGNFTSCSPAVMTGFVGHFDALHLIRYYVVGLLERGVDMLFYAGTYDAQCNWVANHRYTSLLDWYGKEGFNALALKGWQVDGKEAGVVRSYKELTFATVYGAGHMVPTDKPAESLEMVKRWLKDRRL</sequence>
<dbReference type="STRING" id="1353952.A0A165GI68"/>